<dbReference type="GO" id="GO:1904680">
    <property type="term" value="F:peptide transmembrane transporter activity"/>
    <property type="evidence" value="ECO:0007669"/>
    <property type="project" value="TreeGrafter"/>
</dbReference>
<dbReference type="Proteomes" id="UP000721844">
    <property type="component" value="Unassembled WGS sequence"/>
</dbReference>
<sequence>MTDFFLSRRKLMGLALAAGAAPLLPASAFAASSPPDKRSGQIIAGISQEPTVFNPILLHIEVDEGVYMNLFSPLWSVDPKGSFVPELAAEVPTTENGGVSADGLHWHLKLRPGVTWHDGTPFTADDVKFTLDLINTPGFPAFSKAGHELVRNITILSPTEIKWDMVKAFSPYMSILSWTFLVPKHKLEGIADYRTAPFNNAPIGTGPFKWESRVPGDHITLAAYDKFYGKGPYVDKLVFKYVPDLTVLYTQFRTGDIDYIGLQGISDDHYAEAVKLPGRIVSSAPEAFIETFDFDLSHPIFAELPVRQAIYAAIDKDSIITDLYYGLPKPTESYLPTESWAFNPDLPKHSYDEAAAKKLLDDAGWKPGAGGIREKNGLRLSFTNSTTAGNHLREQVQQLIQQTLQDIGVEMKINNLPPAVMWGDFWMQSKFETAIAGLDFMTGPDPSAPDYFDSHSSPAKGGSGQNTFEYSNPAVDKLLDEGAAIQDQDKRKPIYQQIQAILRNDLPFLPIFQYSMLEGTKSNLVGYAPNVNVRSNCWNIRDWYWAS</sequence>
<evidence type="ECO:0000256" key="3">
    <source>
        <dbReference type="ARBA" id="ARBA00022729"/>
    </source>
</evidence>
<dbReference type="GO" id="GO:0030288">
    <property type="term" value="C:outer membrane-bounded periplasmic space"/>
    <property type="evidence" value="ECO:0007669"/>
    <property type="project" value="UniProtKB-ARBA"/>
</dbReference>
<organism evidence="6 7">
    <name type="scientific">Acidisoma cellulosilyticum</name>
    <dbReference type="NCBI Taxonomy" id="2802395"/>
    <lineage>
        <taxon>Bacteria</taxon>
        <taxon>Pseudomonadati</taxon>
        <taxon>Pseudomonadota</taxon>
        <taxon>Alphaproteobacteria</taxon>
        <taxon>Acetobacterales</taxon>
        <taxon>Acidocellaceae</taxon>
        <taxon>Acidisoma</taxon>
    </lineage>
</organism>
<dbReference type="CDD" id="cd08513">
    <property type="entry name" value="PBP2_thermophilic_Hb8_like"/>
    <property type="match status" value="1"/>
</dbReference>
<feature type="chain" id="PRO_5037029502" evidence="4">
    <location>
        <begin position="31"/>
        <end position="547"/>
    </location>
</feature>
<dbReference type="Gene3D" id="3.90.76.10">
    <property type="entry name" value="Dipeptide-binding Protein, Domain 1"/>
    <property type="match status" value="1"/>
</dbReference>
<protein>
    <submittedName>
        <fullName evidence="6">Peptide ABC transporter substrate-binding protein</fullName>
    </submittedName>
</protein>
<comment type="subcellular location">
    <subcellularLocation>
        <location evidence="1">Periplasm</location>
    </subcellularLocation>
</comment>
<dbReference type="InterPro" id="IPR006311">
    <property type="entry name" value="TAT_signal"/>
</dbReference>
<dbReference type="SUPFAM" id="SSF53850">
    <property type="entry name" value="Periplasmic binding protein-like II"/>
    <property type="match status" value="1"/>
</dbReference>
<dbReference type="PANTHER" id="PTHR30290:SF38">
    <property type="entry name" value="D,D-DIPEPTIDE-BINDING PERIPLASMIC PROTEIN DDPA-RELATED"/>
    <property type="match status" value="1"/>
</dbReference>
<reference evidence="6 7" key="1">
    <citation type="journal article" date="2021" name="Microorganisms">
        <title>Acidisoma silvae sp. nov. and Acidisomacellulosilytica sp. nov., Two Acidophilic Bacteria Isolated from Decaying Wood, Hydrolyzing Cellulose and Producing Poly-3-hydroxybutyrate.</title>
        <authorList>
            <person name="Mieszkin S."/>
            <person name="Pouder E."/>
            <person name="Uroz S."/>
            <person name="Simon-Colin C."/>
            <person name="Alain K."/>
        </authorList>
    </citation>
    <scope>NUCLEOTIDE SEQUENCE [LARGE SCALE GENOMIC DNA]</scope>
    <source>
        <strain evidence="6 7">HW T5.17</strain>
    </source>
</reference>
<dbReference type="RefSeq" id="WP_227310200.1">
    <property type="nucleotide sequence ID" value="NZ_JAESVA010000014.1"/>
</dbReference>
<evidence type="ECO:0000256" key="1">
    <source>
        <dbReference type="ARBA" id="ARBA00004418"/>
    </source>
</evidence>
<dbReference type="PIRSF" id="PIRSF002741">
    <property type="entry name" value="MppA"/>
    <property type="match status" value="1"/>
</dbReference>
<evidence type="ECO:0000256" key="4">
    <source>
        <dbReference type="SAM" id="SignalP"/>
    </source>
</evidence>
<dbReference type="InterPro" id="IPR039424">
    <property type="entry name" value="SBP_5"/>
</dbReference>
<dbReference type="Gene3D" id="3.10.105.10">
    <property type="entry name" value="Dipeptide-binding Protein, Domain 3"/>
    <property type="match status" value="1"/>
</dbReference>
<comment type="similarity">
    <text evidence="2">Belongs to the bacterial solute-binding protein 5 family.</text>
</comment>
<dbReference type="PANTHER" id="PTHR30290">
    <property type="entry name" value="PERIPLASMIC BINDING COMPONENT OF ABC TRANSPORTER"/>
    <property type="match status" value="1"/>
</dbReference>
<dbReference type="EMBL" id="JAESVA010000014">
    <property type="protein sequence ID" value="MCB8883543.1"/>
    <property type="molecule type" value="Genomic_DNA"/>
</dbReference>
<dbReference type="InterPro" id="IPR030678">
    <property type="entry name" value="Peptide/Ni-bd"/>
</dbReference>
<dbReference type="Gene3D" id="3.40.190.10">
    <property type="entry name" value="Periplasmic binding protein-like II"/>
    <property type="match status" value="1"/>
</dbReference>
<dbReference type="InterPro" id="IPR000914">
    <property type="entry name" value="SBP_5_dom"/>
</dbReference>
<gene>
    <name evidence="6" type="ORF">ACELLULO517_25065</name>
</gene>
<keyword evidence="7" id="KW-1185">Reference proteome</keyword>
<feature type="domain" description="Solute-binding protein family 5" evidence="5">
    <location>
        <begin position="83"/>
        <end position="455"/>
    </location>
</feature>
<dbReference type="AlphaFoldDB" id="A0A963Z6I7"/>
<comment type="caution">
    <text evidence="6">The sequence shown here is derived from an EMBL/GenBank/DDBJ whole genome shotgun (WGS) entry which is preliminary data.</text>
</comment>
<feature type="signal peptide" evidence="4">
    <location>
        <begin position="1"/>
        <end position="30"/>
    </location>
</feature>
<proteinExistence type="inferred from homology"/>
<dbReference type="GO" id="GO:0015833">
    <property type="term" value="P:peptide transport"/>
    <property type="evidence" value="ECO:0007669"/>
    <property type="project" value="TreeGrafter"/>
</dbReference>
<evidence type="ECO:0000259" key="5">
    <source>
        <dbReference type="Pfam" id="PF00496"/>
    </source>
</evidence>
<evidence type="ECO:0000256" key="2">
    <source>
        <dbReference type="ARBA" id="ARBA00005695"/>
    </source>
</evidence>
<dbReference type="GO" id="GO:0043190">
    <property type="term" value="C:ATP-binding cassette (ABC) transporter complex"/>
    <property type="evidence" value="ECO:0007669"/>
    <property type="project" value="InterPro"/>
</dbReference>
<name>A0A963Z6I7_9PROT</name>
<evidence type="ECO:0000313" key="7">
    <source>
        <dbReference type="Proteomes" id="UP000721844"/>
    </source>
</evidence>
<dbReference type="PROSITE" id="PS51318">
    <property type="entry name" value="TAT"/>
    <property type="match status" value="1"/>
</dbReference>
<evidence type="ECO:0000313" key="6">
    <source>
        <dbReference type="EMBL" id="MCB8883543.1"/>
    </source>
</evidence>
<dbReference type="Pfam" id="PF00496">
    <property type="entry name" value="SBP_bac_5"/>
    <property type="match status" value="1"/>
</dbReference>
<accession>A0A963Z6I7</accession>
<keyword evidence="3 4" id="KW-0732">Signal</keyword>